<dbReference type="Pfam" id="PF03413">
    <property type="entry name" value="PepSY"/>
    <property type="match status" value="1"/>
</dbReference>
<protein>
    <submittedName>
        <fullName evidence="3">Uncharacterized protein</fullName>
    </submittedName>
</protein>
<dbReference type="AlphaFoldDB" id="A0A7I7SHT7"/>
<reference evidence="3 4" key="1">
    <citation type="submission" date="2017-04" db="EMBL/GenBank/DDBJ databases">
        <title>The new phylogeny of genus Mycobacterium.</title>
        <authorList>
            <person name="Tortoli E."/>
            <person name="Trovato A."/>
            <person name="Cirillo D.M."/>
        </authorList>
    </citation>
    <scope>NUCLEOTIDE SEQUENCE [LARGE SCALE GENOMIC DNA]</scope>
    <source>
        <strain evidence="3 4">KCTC 19819</strain>
    </source>
</reference>
<feature type="chain" id="PRO_5043512470" evidence="2">
    <location>
        <begin position="22"/>
        <end position="200"/>
    </location>
</feature>
<feature type="region of interest" description="Disordered" evidence="1">
    <location>
        <begin position="27"/>
        <end position="55"/>
    </location>
</feature>
<dbReference type="InterPro" id="IPR025711">
    <property type="entry name" value="PepSY"/>
</dbReference>
<dbReference type="PROSITE" id="PS51257">
    <property type="entry name" value="PROKAR_LIPOPROTEIN"/>
    <property type="match status" value="1"/>
</dbReference>
<dbReference type="RefSeq" id="WP_084228983.1">
    <property type="nucleotide sequence ID" value="NZ_AP022594.1"/>
</dbReference>
<feature type="signal peptide" evidence="2">
    <location>
        <begin position="1"/>
        <end position="21"/>
    </location>
</feature>
<dbReference type="EMBL" id="NCXO01000023">
    <property type="protein sequence ID" value="OSC33325.1"/>
    <property type="molecule type" value="Genomic_DNA"/>
</dbReference>
<evidence type="ECO:0000313" key="3">
    <source>
        <dbReference type="EMBL" id="OSC33325.1"/>
    </source>
</evidence>
<name>A0A7I7SHT7_9MYCO</name>
<organism evidence="3 4">
    <name type="scientific">Mycolicibacillus koreensis</name>
    <dbReference type="NCBI Taxonomy" id="1069220"/>
    <lineage>
        <taxon>Bacteria</taxon>
        <taxon>Bacillati</taxon>
        <taxon>Actinomycetota</taxon>
        <taxon>Actinomycetes</taxon>
        <taxon>Mycobacteriales</taxon>
        <taxon>Mycobacteriaceae</taxon>
        <taxon>Mycolicibacillus</taxon>
    </lineage>
</organism>
<sequence>MRFARTTAATAAAGLAAFTVAACSSDEPASPELTETTVSTSVSTAPASPTSTTADSEAASEAAAIESALNALGTAAGAVPGGQVFDLETERAGDQLQFEAKVAADGAETTVIIDETGHTVISQQPVDKPDDDIAKLDGITVTAEQALQTAADDLEGALFNELEIDTNADGAVIWEVELVDADAAKTEYAIDAHTGEILSP</sequence>
<evidence type="ECO:0000256" key="1">
    <source>
        <dbReference type="SAM" id="MobiDB-lite"/>
    </source>
</evidence>
<comment type="caution">
    <text evidence="3">The sequence shown here is derived from an EMBL/GenBank/DDBJ whole genome shotgun (WGS) entry which is preliminary data.</text>
</comment>
<dbReference type="Proteomes" id="UP000193577">
    <property type="component" value="Unassembled WGS sequence"/>
</dbReference>
<dbReference type="Gene3D" id="3.10.450.40">
    <property type="match status" value="1"/>
</dbReference>
<feature type="compositionally biased region" description="Low complexity" evidence="1">
    <location>
        <begin position="30"/>
        <end position="55"/>
    </location>
</feature>
<proteinExistence type="predicted"/>
<evidence type="ECO:0000256" key="2">
    <source>
        <dbReference type="SAM" id="SignalP"/>
    </source>
</evidence>
<gene>
    <name evidence="3" type="ORF">B8W67_11295</name>
</gene>
<accession>A0A7I7SHT7</accession>
<evidence type="ECO:0000313" key="4">
    <source>
        <dbReference type="Proteomes" id="UP000193577"/>
    </source>
</evidence>
<keyword evidence="2" id="KW-0732">Signal</keyword>
<dbReference type="OrthoDB" id="4558827at2"/>
<keyword evidence="4" id="KW-1185">Reference proteome</keyword>